<dbReference type="Gene3D" id="3.30.160.60">
    <property type="entry name" value="Classic Zinc Finger"/>
    <property type="match status" value="2"/>
</dbReference>
<dbReference type="SUPFAM" id="SSF57850">
    <property type="entry name" value="RING/U-box"/>
    <property type="match status" value="1"/>
</dbReference>
<dbReference type="InterPro" id="IPR017907">
    <property type="entry name" value="Znf_RING_CS"/>
</dbReference>
<dbReference type="Pfam" id="PF00097">
    <property type="entry name" value="zf-C3HC4"/>
    <property type="match status" value="1"/>
</dbReference>
<dbReference type="PROSITE" id="PS50089">
    <property type="entry name" value="ZF_RING_2"/>
    <property type="match status" value="1"/>
</dbReference>
<evidence type="ECO:0000259" key="9">
    <source>
        <dbReference type="PROSITE" id="PS50089"/>
    </source>
</evidence>
<feature type="compositionally biased region" description="Polar residues" evidence="8">
    <location>
        <begin position="722"/>
        <end position="733"/>
    </location>
</feature>
<feature type="region of interest" description="Disordered" evidence="8">
    <location>
        <begin position="608"/>
        <end position="636"/>
    </location>
</feature>
<feature type="compositionally biased region" description="Polar residues" evidence="8">
    <location>
        <begin position="464"/>
        <end position="479"/>
    </location>
</feature>
<name>A0A9P6C281_9AGAR</name>
<keyword evidence="5" id="KW-0862">Zinc</keyword>
<dbReference type="InterPro" id="IPR036236">
    <property type="entry name" value="Znf_C2H2_sf"/>
</dbReference>
<evidence type="ECO:0000256" key="6">
    <source>
        <dbReference type="ARBA" id="ARBA00023242"/>
    </source>
</evidence>
<evidence type="ECO:0000256" key="5">
    <source>
        <dbReference type="ARBA" id="ARBA00022833"/>
    </source>
</evidence>
<dbReference type="GO" id="GO:0008270">
    <property type="term" value="F:zinc ion binding"/>
    <property type="evidence" value="ECO:0007669"/>
    <property type="project" value="UniProtKB-KW"/>
</dbReference>
<dbReference type="PROSITE" id="PS00028">
    <property type="entry name" value="ZINC_FINGER_C2H2_1"/>
    <property type="match status" value="3"/>
</dbReference>
<dbReference type="Pfam" id="PF00096">
    <property type="entry name" value="zf-C2H2"/>
    <property type="match status" value="1"/>
</dbReference>
<accession>A0A9P6C281</accession>
<keyword evidence="12" id="KW-1185">Reference proteome</keyword>
<dbReference type="SUPFAM" id="SSF57667">
    <property type="entry name" value="beta-beta-alpha zinc fingers"/>
    <property type="match status" value="1"/>
</dbReference>
<dbReference type="PANTHER" id="PTHR24376:SF235">
    <property type="entry name" value="C2H2-TYPE DOMAIN-CONTAINING PROTEIN"/>
    <property type="match status" value="1"/>
</dbReference>
<feature type="region of interest" description="Disordered" evidence="8">
    <location>
        <begin position="765"/>
        <end position="865"/>
    </location>
</feature>
<dbReference type="GO" id="GO:0005634">
    <property type="term" value="C:nucleus"/>
    <property type="evidence" value="ECO:0007669"/>
    <property type="project" value="UniProtKB-SubCell"/>
</dbReference>
<evidence type="ECO:0008006" key="13">
    <source>
        <dbReference type="Google" id="ProtNLM"/>
    </source>
</evidence>
<evidence type="ECO:0000256" key="1">
    <source>
        <dbReference type="ARBA" id="ARBA00004123"/>
    </source>
</evidence>
<dbReference type="PROSITE" id="PS00518">
    <property type="entry name" value="ZF_RING_1"/>
    <property type="match status" value="1"/>
</dbReference>
<dbReference type="InterPro" id="IPR013083">
    <property type="entry name" value="Znf_RING/FYVE/PHD"/>
</dbReference>
<evidence type="ECO:0000256" key="7">
    <source>
        <dbReference type="PROSITE-ProRule" id="PRU00042"/>
    </source>
</evidence>
<reference evidence="11" key="1">
    <citation type="submission" date="2020-11" db="EMBL/GenBank/DDBJ databases">
        <authorList>
            <consortium name="DOE Joint Genome Institute"/>
            <person name="Ahrendt S."/>
            <person name="Riley R."/>
            <person name="Andreopoulos W."/>
            <person name="Labutti K."/>
            <person name="Pangilinan J."/>
            <person name="Ruiz-Duenas F.J."/>
            <person name="Barrasa J.M."/>
            <person name="Sanchez-Garcia M."/>
            <person name="Camarero S."/>
            <person name="Miyauchi S."/>
            <person name="Serrano A."/>
            <person name="Linde D."/>
            <person name="Babiker R."/>
            <person name="Drula E."/>
            <person name="Ayuso-Fernandez I."/>
            <person name="Pacheco R."/>
            <person name="Padilla G."/>
            <person name="Ferreira P."/>
            <person name="Barriuso J."/>
            <person name="Kellner H."/>
            <person name="Castanera R."/>
            <person name="Alfaro M."/>
            <person name="Ramirez L."/>
            <person name="Pisabarro A.G."/>
            <person name="Kuo A."/>
            <person name="Tritt A."/>
            <person name="Lipzen A."/>
            <person name="He G."/>
            <person name="Yan M."/>
            <person name="Ng V."/>
            <person name="Cullen D."/>
            <person name="Martin F."/>
            <person name="Rosso M.-N."/>
            <person name="Henrissat B."/>
            <person name="Hibbett D."/>
            <person name="Martinez A.T."/>
            <person name="Grigoriev I.V."/>
        </authorList>
    </citation>
    <scope>NUCLEOTIDE SEQUENCE</scope>
    <source>
        <strain evidence="11">MF-IS2</strain>
    </source>
</reference>
<dbReference type="OrthoDB" id="6105938at2759"/>
<evidence type="ECO:0000256" key="8">
    <source>
        <dbReference type="SAM" id="MobiDB-lite"/>
    </source>
</evidence>
<feature type="region of interest" description="Disordered" evidence="8">
    <location>
        <begin position="681"/>
        <end position="736"/>
    </location>
</feature>
<organism evidence="11 12">
    <name type="scientific">Macrolepiota fuliginosa MF-IS2</name>
    <dbReference type="NCBI Taxonomy" id="1400762"/>
    <lineage>
        <taxon>Eukaryota</taxon>
        <taxon>Fungi</taxon>
        <taxon>Dikarya</taxon>
        <taxon>Basidiomycota</taxon>
        <taxon>Agaricomycotina</taxon>
        <taxon>Agaricomycetes</taxon>
        <taxon>Agaricomycetidae</taxon>
        <taxon>Agaricales</taxon>
        <taxon>Agaricineae</taxon>
        <taxon>Agaricaceae</taxon>
        <taxon>Macrolepiota</taxon>
    </lineage>
</organism>
<dbReference type="AlphaFoldDB" id="A0A9P6C281"/>
<feature type="compositionally biased region" description="Basic and acidic residues" evidence="8">
    <location>
        <begin position="535"/>
        <end position="546"/>
    </location>
</feature>
<feature type="compositionally biased region" description="Basic residues" evidence="8">
    <location>
        <begin position="617"/>
        <end position="628"/>
    </location>
</feature>
<sequence length="959" mass="102662">MPLCPTCDNRPFATKEALLQHVRTSSNPHPFCLACDRRFSSELAYNAHMAAKHPPTFDCLKCGKQYSSQFALEGHYRGHTDHPNCPVCGKGFYDNAALTAHIGDTHNDLWCSTCNLRFESVATANEHYTTSPVHPKCGHCGVGFRDGDVLEKHTRSHEPNAPYCKTTSPTVSTSGELETPTLRSSTFTSPTSLVQSPPASVISSAVFPLHPSAASQSKESLPLQPTAVHGFVSSPPLGFIGAGTQLARNGNGSTASFGGTGFSPLSPKPNIFHKDLRRVSAIDTTLRVDSPDISQMMNVQSSPLLNVQAPAFSPVGLPKPGKQIDELWSSRENIQVTRGRPPRQHSFQNPPWNATPLGSAIPNTATSQQLVPFSPYRFQPMPPRHRASSDFGDGATPTATNFPPLIGANPDTSSIPESRTGGAARTEYNFNPRLYPGSVRHAAQGVSSTSGPQPIGPAHRNTLPAPTQMPNFNHINPSFDSGFRQHPPSLLSLPLPFSPPKRQNSALRILPPPPTSPEGQEEERTPNTRGSHYANDIEEKKPRKGSFHDEVSMLSAVSTPRFASDAPLHDFVVKPGTSASPNGDELLPSPSDFSTDFSTISSVSSSVVQIPSPTPIGRRKREFSRSRSRAASSARSDISSLSIPTYKITESSRRASPISPDVISPVGLAALPAISPLGPSPIDLDASFDIPEARHPLPESLPPSPLTAQEPQVKEHEEQDPPNLTSASNSRSESVLGIRQDEGVLLAPANGGATGSFFESRIELLSSPSSPRSFVTSPEEEVPSIDADVDRFRSISRAASMRSVSPQGETKKEDQQIDPDPTVKSPSPTPSPVPPTPKADEDTFLLPTEGSSPADLKLSPGPSKQRRLVAPSLGVTPNISIASTSYASEGIGGAGSSSSMPSLHCRACRRETPDDITATMCGHVFCNRCIVDAVIKTSRCPFCSTPTLLYCLFRLDLAT</sequence>
<feature type="region of interest" description="Disordered" evidence="8">
    <location>
        <begin position="374"/>
        <end position="546"/>
    </location>
</feature>
<keyword evidence="3" id="KW-0677">Repeat</keyword>
<gene>
    <name evidence="11" type="ORF">P691DRAFT_35477</name>
</gene>
<dbReference type="SMART" id="SM00355">
    <property type="entry name" value="ZnF_C2H2"/>
    <property type="match status" value="6"/>
</dbReference>
<dbReference type="GO" id="GO:0000978">
    <property type="term" value="F:RNA polymerase II cis-regulatory region sequence-specific DNA binding"/>
    <property type="evidence" value="ECO:0007669"/>
    <property type="project" value="TreeGrafter"/>
</dbReference>
<dbReference type="InterPro" id="IPR013087">
    <property type="entry name" value="Znf_C2H2_type"/>
</dbReference>
<keyword evidence="2" id="KW-0479">Metal-binding</keyword>
<evidence type="ECO:0000313" key="11">
    <source>
        <dbReference type="EMBL" id="KAF9448582.1"/>
    </source>
</evidence>
<dbReference type="InterPro" id="IPR001841">
    <property type="entry name" value="Znf_RING"/>
</dbReference>
<feature type="domain" description="RING-type" evidence="9">
    <location>
        <begin position="905"/>
        <end position="944"/>
    </location>
</feature>
<feature type="compositionally biased region" description="Pro residues" evidence="8">
    <location>
        <begin position="827"/>
        <end position="837"/>
    </location>
</feature>
<dbReference type="InterPro" id="IPR018957">
    <property type="entry name" value="Znf_C3HC4_RING-type"/>
</dbReference>
<feature type="domain" description="C2H2-type" evidence="10">
    <location>
        <begin position="135"/>
        <end position="162"/>
    </location>
</feature>
<keyword evidence="6" id="KW-0539">Nucleus</keyword>
<keyword evidence="4 7" id="KW-0863">Zinc-finger</keyword>
<dbReference type="Proteomes" id="UP000807342">
    <property type="component" value="Unassembled WGS sequence"/>
</dbReference>
<comment type="caution">
    <text evidence="11">The sequence shown here is derived from an EMBL/GenBank/DDBJ whole genome shotgun (WGS) entry which is preliminary data.</text>
</comment>
<dbReference type="Gene3D" id="3.30.40.10">
    <property type="entry name" value="Zinc/RING finger domain, C3HC4 (zinc finger)"/>
    <property type="match status" value="1"/>
</dbReference>
<dbReference type="PANTHER" id="PTHR24376">
    <property type="entry name" value="ZINC FINGER PROTEIN"/>
    <property type="match status" value="1"/>
</dbReference>
<comment type="subcellular location">
    <subcellularLocation>
        <location evidence="1">Nucleus</location>
    </subcellularLocation>
</comment>
<evidence type="ECO:0000256" key="2">
    <source>
        <dbReference type="ARBA" id="ARBA00022723"/>
    </source>
</evidence>
<dbReference type="EMBL" id="MU151156">
    <property type="protein sequence ID" value="KAF9448582.1"/>
    <property type="molecule type" value="Genomic_DNA"/>
</dbReference>
<evidence type="ECO:0000256" key="3">
    <source>
        <dbReference type="ARBA" id="ARBA00022737"/>
    </source>
</evidence>
<dbReference type="GO" id="GO:0001228">
    <property type="term" value="F:DNA-binding transcription activator activity, RNA polymerase II-specific"/>
    <property type="evidence" value="ECO:0007669"/>
    <property type="project" value="TreeGrafter"/>
</dbReference>
<dbReference type="Pfam" id="PF12874">
    <property type="entry name" value="zf-met"/>
    <property type="match status" value="1"/>
</dbReference>
<evidence type="ECO:0000259" key="10">
    <source>
        <dbReference type="PROSITE" id="PS50157"/>
    </source>
</evidence>
<dbReference type="PROSITE" id="PS50157">
    <property type="entry name" value="ZINC_FINGER_C2H2_2"/>
    <property type="match status" value="3"/>
</dbReference>
<feature type="region of interest" description="Disordered" evidence="8">
    <location>
        <begin position="154"/>
        <end position="193"/>
    </location>
</feature>
<evidence type="ECO:0000313" key="12">
    <source>
        <dbReference type="Proteomes" id="UP000807342"/>
    </source>
</evidence>
<protein>
    <recommendedName>
        <fullName evidence="13">RING-type domain-containing protein</fullName>
    </recommendedName>
</protein>
<proteinExistence type="predicted"/>
<feature type="domain" description="C2H2-type" evidence="10">
    <location>
        <begin position="57"/>
        <end position="84"/>
    </location>
</feature>
<evidence type="ECO:0000256" key="4">
    <source>
        <dbReference type="ARBA" id="ARBA00022771"/>
    </source>
</evidence>
<feature type="compositionally biased region" description="Polar residues" evidence="8">
    <location>
        <begin position="165"/>
        <end position="193"/>
    </location>
</feature>
<feature type="domain" description="C2H2-type" evidence="10">
    <location>
        <begin position="83"/>
        <end position="106"/>
    </location>
</feature>
<dbReference type="SMART" id="SM00184">
    <property type="entry name" value="RING"/>
    <property type="match status" value="2"/>
</dbReference>